<dbReference type="PANTHER" id="PTHR45661:SF3">
    <property type="entry name" value="IG-LIKE DOMAIN-CONTAINING PROTEIN"/>
    <property type="match status" value="1"/>
</dbReference>
<dbReference type="SUPFAM" id="SSF52058">
    <property type="entry name" value="L domain-like"/>
    <property type="match status" value="1"/>
</dbReference>
<dbReference type="InterPro" id="IPR032675">
    <property type="entry name" value="LRR_dom_sf"/>
</dbReference>
<evidence type="ECO:0008006" key="3">
    <source>
        <dbReference type="Google" id="ProtNLM"/>
    </source>
</evidence>
<dbReference type="PANTHER" id="PTHR45661">
    <property type="entry name" value="SURFACE ANTIGEN"/>
    <property type="match status" value="1"/>
</dbReference>
<protein>
    <recommendedName>
        <fullName evidence="3">Surface antigen BspA-like</fullName>
    </recommendedName>
</protein>
<accession>A2FVG5</accession>
<dbReference type="KEGG" id="tva:4748797"/>
<dbReference type="AlphaFoldDB" id="A2FVG5"/>
<dbReference type="SMR" id="A2FVG5"/>
<dbReference type="VEuPathDB" id="TrichDB:TVAGG3_1091110"/>
<sequence length="334" mass="38158">MINFPTLSLKLRRSLNFIHKVDILSLFFYGCANLTSVKFHSKIREIQERVFFNCNSLDTLIIPDGVESLDIKEYCCFGCIFPLLKFRSKINSISTQAFANCKNPKEIILESIPANIASGIFYNCTNIIKITLNNDKIDINLVNKMIDDVRSNINEVIVNISSIPPCLFANFVKLEKALLKSNKISDSMFENCSSLRNVSLLLPTLPEKFDVGKRGFYNCLNLDVTILKRVRSIDDYGFYGCPFPRSIVIPKDILSISQYAFSNTRIEYVNFCSNQFICYSNSFDNKVKAYVTDSFANSPLCSLPTTRIDRSVCHIPHPTSQDVMYIVKMRTRKR</sequence>
<dbReference type="InParanoid" id="A2FVG5"/>
<keyword evidence="2" id="KW-1185">Reference proteome</keyword>
<dbReference type="EMBL" id="DS114058">
    <property type="protein sequence ID" value="EAX91104.1"/>
    <property type="molecule type" value="Genomic_DNA"/>
</dbReference>
<dbReference type="STRING" id="5722.A2FVG5"/>
<dbReference type="InterPro" id="IPR026906">
    <property type="entry name" value="LRR_5"/>
</dbReference>
<proteinExistence type="predicted"/>
<dbReference type="Pfam" id="PF13306">
    <property type="entry name" value="LRR_5"/>
    <property type="match status" value="2"/>
</dbReference>
<organism evidence="1 2">
    <name type="scientific">Trichomonas vaginalis (strain ATCC PRA-98 / G3)</name>
    <dbReference type="NCBI Taxonomy" id="412133"/>
    <lineage>
        <taxon>Eukaryota</taxon>
        <taxon>Metamonada</taxon>
        <taxon>Parabasalia</taxon>
        <taxon>Trichomonadida</taxon>
        <taxon>Trichomonadidae</taxon>
        <taxon>Trichomonas</taxon>
    </lineage>
</organism>
<dbReference type="VEuPathDB" id="TrichDB:TVAG_308640"/>
<evidence type="ECO:0000313" key="2">
    <source>
        <dbReference type="Proteomes" id="UP000001542"/>
    </source>
</evidence>
<dbReference type="InterPro" id="IPR053139">
    <property type="entry name" value="Surface_bspA-like"/>
</dbReference>
<gene>
    <name evidence="1" type="ORF">TVAG_308640</name>
</gene>
<reference evidence="1" key="1">
    <citation type="submission" date="2006-10" db="EMBL/GenBank/DDBJ databases">
        <authorList>
            <person name="Amadeo P."/>
            <person name="Zhao Q."/>
            <person name="Wortman J."/>
            <person name="Fraser-Liggett C."/>
            <person name="Carlton J."/>
        </authorList>
    </citation>
    <scope>NUCLEOTIDE SEQUENCE</scope>
    <source>
        <strain evidence="1">G3</strain>
    </source>
</reference>
<dbReference type="Proteomes" id="UP000001542">
    <property type="component" value="Unassembled WGS sequence"/>
</dbReference>
<dbReference type="Gene3D" id="3.40.50.12480">
    <property type="match status" value="1"/>
</dbReference>
<evidence type="ECO:0000313" key="1">
    <source>
        <dbReference type="EMBL" id="EAX91104.1"/>
    </source>
</evidence>
<reference evidence="1" key="2">
    <citation type="journal article" date="2007" name="Science">
        <title>Draft genome sequence of the sexually transmitted pathogen Trichomonas vaginalis.</title>
        <authorList>
            <person name="Carlton J.M."/>
            <person name="Hirt R.P."/>
            <person name="Silva J.C."/>
            <person name="Delcher A.L."/>
            <person name="Schatz M."/>
            <person name="Zhao Q."/>
            <person name="Wortman J.R."/>
            <person name="Bidwell S.L."/>
            <person name="Alsmark U.C.M."/>
            <person name="Besteiro S."/>
            <person name="Sicheritz-Ponten T."/>
            <person name="Noel C.J."/>
            <person name="Dacks J.B."/>
            <person name="Foster P.G."/>
            <person name="Simillion C."/>
            <person name="Van de Peer Y."/>
            <person name="Miranda-Saavedra D."/>
            <person name="Barton G.J."/>
            <person name="Westrop G.D."/>
            <person name="Mueller S."/>
            <person name="Dessi D."/>
            <person name="Fiori P.L."/>
            <person name="Ren Q."/>
            <person name="Paulsen I."/>
            <person name="Zhang H."/>
            <person name="Bastida-Corcuera F.D."/>
            <person name="Simoes-Barbosa A."/>
            <person name="Brown M.T."/>
            <person name="Hayes R.D."/>
            <person name="Mukherjee M."/>
            <person name="Okumura C.Y."/>
            <person name="Schneider R."/>
            <person name="Smith A.J."/>
            <person name="Vanacova S."/>
            <person name="Villalvazo M."/>
            <person name="Haas B.J."/>
            <person name="Pertea M."/>
            <person name="Feldblyum T.V."/>
            <person name="Utterback T.R."/>
            <person name="Shu C.L."/>
            <person name="Osoegawa K."/>
            <person name="de Jong P.J."/>
            <person name="Hrdy I."/>
            <person name="Horvathova L."/>
            <person name="Zubacova Z."/>
            <person name="Dolezal P."/>
            <person name="Malik S.B."/>
            <person name="Logsdon J.M. Jr."/>
            <person name="Henze K."/>
            <person name="Gupta A."/>
            <person name="Wang C.C."/>
            <person name="Dunne R.L."/>
            <person name="Upcroft J.A."/>
            <person name="Upcroft P."/>
            <person name="White O."/>
            <person name="Salzberg S.L."/>
            <person name="Tang P."/>
            <person name="Chiu C.-H."/>
            <person name="Lee Y.-S."/>
            <person name="Embley T.M."/>
            <person name="Coombs G.H."/>
            <person name="Mottram J.C."/>
            <person name="Tachezy J."/>
            <person name="Fraser-Liggett C.M."/>
            <person name="Johnson P.J."/>
        </authorList>
    </citation>
    <scope>NUCLEOTIDE SEQUENCE [LARGE SCALE GENOMIC DNA]</scope>
    <source>
        <strain evidence="1">G3</strain>
    </source>
</reference>
<dbReference type="Gene3D" id="3.80.10.10">
    <property type="entry name" value="Ribonuclease Inhibitor"/>
    <property type="match status" value="2"/>
</dbReference>
<name>A2FVG5_TRIV3</name>
<dbReference type="RefSeq" id="XP_001304034.1">
    <property type="nucleotide sequence ID" value="XM_001304033.1"/>
</dbReference>